<dbReference type="GO" id="GO:0006357">
    <property type="term" value="P:regulation of transcription by RNA polymerase II"/>
    <property type="evidence" value="ECO:0007669"/>
    <property type="project" value="TreeGrafter"/>
</dbReference>
<feature type="compositionally biased region" description="Basic and acidic residues" evidence="11">
    <location>
        <begin position="91"/>
        <end position="111"/>
    </location>
</feature>
<dbReference type="PANTHER" id="PTHR45993:SF6">
    <property type="entry name" value="C2H2-TYPE DOMAIN-CONTAINING PROTEIN"/>
    <property type="match status" value="1"/>
</dbReference>
<reference evidence="13" key="2">
    <citation type="submission" date="2025-09" db="UniProtKB">
        <authorList>
            <consortium name="Ensembl"/>
        </authorList>
    </citation>
    <scope>IDENTIFICATION</scope>
</reference>
<evidence type="ECO:0000256" key="5">
    <source>
        <dbReference type="ARBA" id="ARBA00022771"/>
    </source>
</evidence>
<organism evidence="13">
    <name type="scientific">Petromyzon marinus</name>
    <name type="common">Sea lamprey</name>
    <dbReference type="NCBI Taxonomy" id="7757"/>
    <lineage>
        <taxon>Eukaryota</taxon>
        <taxon>Metazoa</taxon>
        <taxon>Chordata</taxon>
        <taxon>Craniata</taxon>
        <taxon>Vertebrata</taxon>
        <taxon>Cyclostomata</taxon>
        <taxon>Hyperoartia</taxon>
        <taxon>Petromyzontiformes</taxon>
        <taxon>Petromyzontidae</taxon>
        <taxon>Petromyzon</taxon>
    </lineage>
</organism>
<feature type="region of interest" description="Disordered" evidence="11">
    <location>
        <begin position="77"/>
        <end position="111"/>
    </location>
</feature>
<dbReference type="AlphaFoldDB" id="S4RJG4"/>
<dbReference type="STRING" id="7757.ENSPMAP00000005346"/>
<dbReference type="GO" id="GO:0005634">
    <property type="term" value="C:nucleus"/>
    <property type="evidence" value="ECO:0007669"/>
    <property type="project" value="UniProtKB-SubCell"/>
</dbReference>
<evidence type="ECO:0000259" key="12">
    <source>
        <dbReference type="Pfam" id="PF25491"/>
    </source>
</evidence>
<keyword evidence="10" id="KW-0539">Nucleus</keyword>
<dbReference type="Ensembl" id="ENSPMAT00000005366.1">
    <property type="protein sequence ID" value="ENSPMAP00000005346.1"/>
    <property type="gene ID" value="ENSPMAG00000004887.1"/>
</dbReference>
<dbReference type="InterPro" id="IPR051497">
    <property type="entry name" value="Dev/Hematopoietic_TF"/>
</dbReference>
<evidence type="ECO:0000313" key="13">
    <source>
        <dbReference type="Ensembl" id="ENSPMAP00000005346.1"/>
    </source>
</evidence>
<evidence type="ECO:0000256" key="4">
    <source>
        <dbReference type="ARBA" id="ARBA00022737"/>
    </source>
</evidence>
<evidence type="ECO:0000256" key="6">
    <source>
        <dbReference type="ARBA" id="ARBA00022833"/>
    </source>
</evidence>
<comment type="subcellular location">
    <subcellularLocation>
        <location evidence="1">Nucleus</location>
    </subcellularLocation>
</comment>
<keyword evidence="9" id="KW-0804">Transcription</keyword>
<dbReference type="PANTHER" id="PTHR45993">
    <property type="entry name" value="B-CELL LYMPHOMA/LEUKEMIA 11"/>
    <property type="match status" value="1"/>
</dbReference>
<evidence type="ECO:0000256" key="9">
    <source>
        <dbReference type="ARBA" id="ARBA00023163"/>
    </source>
</evidence>
<dbReference type="Pfam" id="PF25491">
    <property type="entry name" value="CCHC_BCL-11A"/>
    <property type="match status" value="1"/>
</dbReference>
<evidence type="ECO:0000256" key="1">
    <source>
        <dbReference type="ARBA" id="ARBA00004123"/>
    </source>
</evidence>
<keyword evidence="2" id="KW-1017">Isopeptide bond</keyword>
<keyword evidence="6" id="KW-0862">Zinc</keyword>
<dbReference type="GO" id="GO:0008270">
    <property type="term" value="F:zinc ion binding"/>
    <property type="evidence" value="ECO:0007669"/>
    <property type="project" value="UniProtKB-KW"/>
</dbReference>
<dbReference type="HOGENOM" id="CLU_108073_2_0_1"/>
<keyword evidence="3" id="KW-0479">Metal-binding</keyword>
<keyword evidence="8" id="KW-0805">Transcription regulation</keyword>
<evidence type="ECO:0000256" key="11">
    <source>
        <dbReference type="SAM" id="MobiDB-lite"/>
    </source>
</evidence>
<accession>S4RJG4</accession>
<feature type="domain" description="BCL-11A-like CCHC zinc finger" evidence="12">
    <location>
        <begin position="4"/>
        <end position="30"/>
    </location>
</feature>
<sequence length="111" mass="11293">EQDLLTCGQCQLTFPLADILLFIQHKRKGCEASLCADKGPGGGAGGGGVVAGAPRASPPAHALVRAPVDIGVQVSPEDDDLAAGHAKGGPAKREGPAQVSSKKDHFVNFLQ</sequence>
<evidence type="ECO:0000256" key="10">
    <source>
        <dbReference type="ARBA" id="ARBA00023242"/>
    </source>
</evidence>
<evidence type="ECO:0000256" key="8">
    <source>
        <dbReference type="ARBA" id="ARBA00023015"/>
    </source>
</evidence>
<reference evidence="13" key="1">
    <citation type="submission" date="2025-08" db="UniProtKB">
        <authorList>
            <consortium name="Ensembl"/>
        </authorList>
    </citation>
    <scope>IDENTIFICATION</scope>
</reference>
<keyword evidence="7" id="KW-0832">Ubl conjugation</keyword>
<protein>
    <recommendedName>
        <fullName evidence="12">BCL-11A-like CCHC zinc finger domain-containing protein</fullName>
    </recommendedName>
</protein>
<name>S4RJG4_PETMA</name>
<dbReference type="GO" id="GO:0003700">
    <property type="term" value="F:DNA-binding transcription factor activity"/>
    <property type="evidence" value="ECO:0007669"/>
    <property type="project" value="TreeGrafter"/>
</dbReference>
<keyword evidence="5" id="KW-0863">Zinc-finger</keyword>
<proteinExistence type="predicted"/>
<evidence type="ECO:0000256" key="3">
    <source>
        <dbReference type="ARBA" id="ARBA00022723"/>
    </source>
</evidence>
<evidence type="ECO:0000256" key="7">
    <source>
        <dbReference type="ARBA" id="ARBA00022843"/>
    </source>
</evidence>
<evidence type="ECO:0000256" key="2">
    <source>
        <dbReference type="ARBA" id="ARBA00022499"/>
    </source>
</evidence>
<keyword evidence="4" id="KW-0677">Repeat</keyword>
<dbReference type="InterPro" id="IPR057448">
    <property type="entry name" value="BCL-11A_Znf_CCHC"/>
</dbReference>
<dbReference type="GO" id="GO:0000978">
    <property type="term" value="F:RNA polymerase II cis-regulatory region sequence-specific DNA binding"/>
    <property type="evidence" value="ECO:0007669"/>
    <property type="project" value="TreeGrafter"/>
</dbReference>